<keyword evidence="3" id="KW-1185">Reference proteome</keyword>
<keyword evidence="1" id="KW-1133">Transmembrane helix</keyword>
<feature type="transmembrane region" description="Helical" evidence="1">
    <location>
        <begin position="269"/>
        <end position="294"/>
    </location>
</feature>
<feature type="transmembrane region" description="Helical" evidence="1">
    <location>
        <begin position="363"/>
        <end position="383"/>
    </location>
</feature>
<dbReference type="PANTHER" id="PTHR30489:SF0">
    <property type="entry name" value="LIPOPROTEIN-RELEASING SYSTEM TRANSMEMBRANE PROTEIN LOLE"/>
    <property type="match status" value="1"/>
</dbReference>
<evidence type="ECO:0000313" key="3">
    <source>
        <dbReference type="Proteomes" id="UP000578000"/>
    </source>
</evidence>
<sequence length="398" mass="42590">MKKLLLIGGLALRDMLSEKVMALCLIIALAATAAPLLVIAGLRVGLVEGLRTALLEDPRVREISNASNRQFDTVWLQALARQPDIAFVAPRTRTLAASVLLMPQGRPQDARRVELIPSSVGDPLLSPVDMSVEFDKIVLSAPAAASLHAHVGDVLDMHLSRLGEGATQESVPLQVFAVSPPRAIGQNAAFVSVRLAQAVEIFREKPVSWQDAWTSAAALLRTQAGFRLYMKHIEDVPAEDARLRAAGVDVTSRAGDVADLLTLDKRLTLLFRLTACMGVAGFVSSLAAGLWANVERKRLSLATMRFIGVPYLTVFPLLQAQILAFCGSSLALCGAWVVGSVINHQFAQILPTGHPLCIINGRLCMMSLLLTATGALLASLAAAHRAGRIDPWEGISTP</sequence>
<feature type="transmembrane region" description="Helical" evidence="1">
    <location>
        <begin position="20"/>
        <end position="42"/>
    </location>
</feature>
<keyword evidence="1" id="KW-0472">Membrane</keyword>
<keyword evidence="1" id="KW-0812">Transmembrane</keyword>
<evidence type="ECO:0000313" key="2">
    <source>
        <dbReference type="EMBL" id="MBB6458539.1"/>
    </source>
</evidence>
<dbReference type="Proteomes" id="UP000578000">
    <property type="component" value="Unassembled WGS sequence"/>
</dbReference>
<comment type="caution">
    <text evidence="2">The sequence shown here is derived from an EMBL/GenBank/DDBJ whole genome shotgun (WGS) entry which is preliminary data.</text>
</comment>
<proteinExistence type="predicted"/>
<evidence type="ECO:0000256" key="1">
    <source>
        <dbReference type="SAM" id="Phobius"/>
    </source>
</evidence>
<dbReference type="PANTHER" id="PTHR30489">
    <property type="entry name" value="LIPOPROTEIN-RELEASING SYSTEM TRANSMEMBRANE PROTEIN LOLE"/>
    <property type="match status" value="1"/>
</dbReference>
<dbReference type="RefSeq" id="WP_166116760.1">
    <property type="nucleotide sequence ID" value="NZ_BAABDB010000033.1"/>
</dbReference>
<feature type="transmembrane region" description="Helical" evidence="1">
    <location>
        <begin position="314"/>
        <end position="342"/>
    </location>
</feature>
<dbReference type="GO" id="GO:0044874">
    <property type="term" value="P:lipoprotein localization to outer membrane"/>
    <property type="evidence" value="ECO:0007669"/>
    <property type="project" value="TreeGrafter"/>
</dbReference>
<reference evidence="2 3" key="1">
    <citation type="submission" date="2020-08" db="EMBL/GenBank/DDBJ databases">
        <title>Genomic Encyclopedia of Type Strains, Phase IV (KMG-IV): sequencing the most valuable type-strain genomes for metagenomic binning, comparative biology and taxonomic classification.</title>
        <authorList>
            <person name="Goeker M."/>
        </authorList>
    </citation>
    <scope>NUCLEOTIDE SEQUENCE [LARGE SCALE GENOMIC DNA]</scope>
    <source>
        <strain evidence="2 3">DSM 4491</strain>
    </source>
</reference>
<dbReference type="InterPro" id="IPR051447">
    <property type="entry name" value="Lipoprotein-release_system"/>
</dbReference>
<protein>
    <submittedName>
        <fullName evidence="2">Putative ABC transport system permease protein</fullName>
    </submittedName>
</protein>
<gene>
    <name evidence="2" type="ORF">HNR55_003148</name>
</gene>
<name>A0A841QHF5_9PROT</name>
<dbReference type="AlphaFoldDB" id="A0A841QHF5"/>
<dbReference type="GO" id="GO:0098797">
    <property type="term" value="C:plasma membrane protein complex"/>
    <property type="evidence" value="ECO:0007669"/>
    <property type="project" value="TreeGrafter"/>
</dbReference>
<dbReference type="EMBL" id="JACHIE010000022">
    <property type="protein sequence ID" value="MBB6458539.1"/>
    <property type="molecule type" value="Genomic_DNA"/>
</dbReference>
<organism evidence="2 3">
    <name type="scientific">Acetobacter lovaniensis</name>
    <dbReference type="NCBI Taxonomy" id="104100"/>
    <lineage>
        <taxon>Bacteria</taxon>
        <taxon>Pseudomonadati</taxon>
        <taxon>Pseudomonadota</taxon>
        <taxon>Alphaproteobacteria</taxon>
        <taxon>Acetobacterales</taxon>
        <taxon>Acetobacteraceae</taxon>
        <taxon>Acetobacter</taxon>
    </lineage>
</organism>
<accession>A0A841QHF5</accession>